<proteinExistence type="predicted"/>
<dbReference type="Proteomes" id="UP001215280">
    <property type="component" value="Unassembled WGS sequence"/>
</dbReference>
<keyword evidence="1" id="KW-0732">Signal</keyword>
<name>A0AAD7JPL3_9AGAR</name>
<comment type="caution">
    <text evidence="2">The sequence shown here is derived from an EMBL/GenBank/DDBJ whole genome shotgun (WGS) entry which is preliminary data.</text>
</comment>
<dbReference type="AlphaFoldDB" id="A0AAD7JPL3"/>
<evidence type="ECO:0000313" key="3">
    <source>
        <dbReference type="Proteomes" id="UP001215280"/>
    </source>
</evidence>
<protein>
    <submittedName>
        <fullName evidence="2">Uncharacterized protein</fullName>
    </submittedName>
</protein>
<keyword evidence="3" id="KW-1185">Reference proteome</keyword>
<feature type="chain" id="PRO_5041927038" evidence="1">
    <location>
        <begin position="27"/>
        <end position="144"/>
    </location>
</feature>
<feature type="signal peptide" evidence="1">
    <location>
        <begin position="1"/>
        <end position="26"/>
    </location>
</feature>
<evidence type="ECO:0000313" key="2">
    <source>
        <dbReference type="EMBL" id="KAJ7767443.1"/>
    </source>
</evidence>
<dbReference type="EMBL" id="JARJLG010000030">
    <property type="protein sequence ID" value="KAJ7767443.1"/>
    <property type="molecule type" value="Genomic_DNA"/>
</dbReference>
<evidence type="ECO:0000256" key="1">
    <source>
        <dbReference type="SAM" id="SignalP"/>
    </source>
</evidence>
<gene>
    <name evidence="2" type="ORF">DFH07DRAFT_1011202</name>
</gene>
<accession>A0AAD7JPL3</accession>
<reference evidence="2" key="1">
    <citation type="submission" date="2023-03" db="EMBL/GenBank/DDBJ databases">
        <title>Massive genome expansion in bonnet fungi (Mycena s.s.) driven by repeated elements and novel gene families across ecological guilds.</title>
        <authorList>
            <consortium name="Lawrence Berkeley National Laboratory"/>
            <person name="Harder C.B."/>
            <person name="Miyauchi S."/>
            <person name="Viragh M."/>
            <person name="Kuo A."/>
            <person name="Thoen E."/>
            <person name="Andreopoulos B."/>
            <person name="Lu D."/>
            <person name="Skrede I."/>
            <person name="Drula E."/>
            <person name="Henrissat B."/>
            <person name="Morin E."/>
            <person name="Kohler A."/>
            <person name="Barry K."/>
            <person name="LaButti K."/>
            <person name="Morin E."/>
            <person name="Salamov A."/>
            <person name="Lipzen A."/>
            <person name="Mereny Z."/>
            <person name="Hegedus B."/>
            <person name="Baldrian P."/>
            <person name="Stursova M."/>
            <person name="Weitz H."/>
            <person name="Taylor A."/>
            <person name="Grigoriev I.V."/>
            <person name="Nagy L.G."/>
            <person name="Martin F."/>
            <person name="Kauserud H."/>
        </authorList>
    </citation>
    <scope>NUCLEOTIDE SEQUENCE</scope>
    <source>
        <strain evidence="2">CBHHK188m</strain>
    </source>
</reference>
<sequence>MPLVYAAQSFLLVVLHLRASLPDTMAVRDFEPSLERTHPVSTQTANMMCLLATWTPFWLQLLMMEWNLQFQLYSLNGEIILLNLQIITSAKAVPSNLGFLFVQLIKEILGKREYYANPSTIALLRVSSTFLVPVSRCFYAAVRK</sequence>
<organism evidence="2 3">
    <name type="scientific">Mycena maculata</name>
    <dbReference type="NCBI Taxonomy" id="230809"/>
    <lineage>
        <taxon>Eukaryota</taxon>
        <taxon>Fungi</taxon>
        <taxon>Dikarya</taxon>
        <taxon>Basidiomycota</taxon>
        <taxon>Agaricomycotina</taxon>
        <taxon>Agaricomycetes</taxon>
        <taxon>Agaricomycetidae</taxon>
        <taxon>Agaricales</taxon>
        <taxon>Marasmiineae</taxon>
        <taxon>Mycenaceae</taxon>
        <taxon>Mycena</taxon>
    </lineage>
</organism>